<evidence type="ECO:0000259" key="5">
    <source>
        <dbReference type="PROSITE" id="PS51462"/>
    </source>
</evidence>
<dbReference type="RefSeq" id="XP_004355649.1">
    <property type="nucleotide sequence ID" value="XM_004355596.1"/>
</dbReference>
<feature type="compositionally biased region" description="Acidic residues" evidence="4">
    <location>
        <begin position="12"/>
        <end position="25"/>
    </location>
</feature>
<dbReference type="InterPro" id="IPR007722">
    <property type="entry name" value="DCP2_BoxA"/>
</dbReference>
<dbReference type="GO" id="GO:0003723">
    <property type="term" value="F:RNA binding"/>
    <property type="evidence" value="ECO:0007669"/>
    <property type="project" value="InterPro"/>
</dbReference>
<dbReference type="OMA" id="CEWFRID"/>
<feature type="compositionally biased region" description="Polar residues" evidence="4">
    <location>
        <begin position="403"/>
        <end position="423"/>
    </location>
</feature>
<dbReference type="PANTHER" id="PTHR23114">
    <property type="entry name" value="M7GPPPN-MRNA HYDROLASE"/>
    <property type="match status" value="1"/>
</dbReference>
<dbReference type="Gene3D" id="1.10.10.1050">
    <property type="entry name" value="Dcp2, box A domain"/>
    <property type="match status" value="1"/>
</dbReference>
<feature type="compositionally biased region" description="Low complexity" evidence="4">
    <location>
        <begin position="45"/>
        <end position="65"/>
    </location>
</feature>
<dbReference type="SUPFAM" id="SSF140586">
    <property type="entry name" value="Dcp2 domain-like"/>
    <property type="match status" value="1"/>
</dbReference>
<dbReference type="Pfam" id="PF00293">
    <property type="entry name" value="NUDIX"/>
    <property type="match status" value="1"/>
</dbReference>
<comment type="similarity">
    <text evidence="2">Belongs to the Nudix hydrolase family. DCP2 subfamily.</text>
</comment>
<dbReference type="GO" id="GO:0030145">
    <property type="term" value="F:manganese ion binding"/>
    <property type="evidence" value="ECO:0007669"/>
    <property type="project" value="InterPro"/>
</dbReference>
<evidence type="ECO:0000313" key="7">
    <source>
        <dbReference type="Proteomes" id="UP000007797"/>
    </source>
</evidence>
<dbReference type="KEGG" id="dfa:DFA_08149"/>
<dbReference type="PANTHER" id="PTHR23114:SF20">
    <property type="entry name" value="NUDIX HYDROLASE DOMAIN-CONTAINING PROTEIN"/>
    <property type="match status" value="1"/>
</dbReference>
<dbReference type="PROSITE" id="PS51462">
    <property type="entry name" value="NUDIX"/>
    <property type="match status" value="1"/>
</dbReference>
<dbReference type="Gene3D" id="3.90.79.10">
    <property type="entry name" value="Nucleoside Triphosphate Pyrophosphohydrolase"/>
    <property type="match status" value="1"/>
</dbReference>
<keyword evidence="3" id="KW-0464">Manganese</keyword>
<evidence type="ECO:0000256" key="2">
    <source>
        <dbReference type="ARBA" id="ARBA00005279"/>
    </source>
</evidence>
<dbReference type="EMBL" id="GL883021">
    <property type="protein sequence ID" value="EGG17165.1"/>
    <property type="molecule type" value="Genomic_DNA"/>
</dbReference>
<evidence type="ECO:0000256" key="3">
    <source>
        <dbReference type="ARBA" id="ARBA00023211"/>
    </source>
</evidence>
<dbReference type="OrthoDB" id="18996at2759"/>
<feature type="compositionally biased region" description="Basic and acidic residues" evidence="4">
    <location>
        <begin position="312"/>
        <end position="321"/>
    </location>
</feature>
<feature type="compositionally biased region" description="Basic and acidic residues" evidence="4">
    <location>
        <begin position="1"/>
        <end position="11"/>
    </location>
</feature>
<dbReference type="InterPro" id="IPR015797">
    <property type="entry name" value="NUDIX_hydrolase-like_dom_sf"/>
</dbReference>
<dbReference type="SMART" id="SM01125">
    <property type="entry name" value="DCP2"/>
    <property type="match status" value="1"/>
</dbReference>
<protein>
    <recommendedName>
        <fullName evidence="5">Nudix hydrolase domain-containing protein</fullName>
    </recommendedName>
</protein>
<dbReference type="Pfam" id="PF05026">
    <property type="entry name" value="DCP2"/>
    <property type="match status" value="1"/>
</dbReference>
<evidence type="ECO:0000256" key="1">
    <source>
        <dbReference type="ARBA" id="ARBA00004496"/>
    </source>
</evidence>
<name>F4Q5A6_CACFS</name>
<dbReference type="CDD" id="cd03672">
    <property type="entry name" value="NUDIX_Dcp2p_Nudt20"/>
    <property type="match status" value="1"/>
</dbReference>
<dbReference type="STRING" id="1054147.F4Q5A6"/>
<dbReference type="SUPFAM" id="SSF55811">
    <property type="entry name" value="Nudix"/>
    <property type="match status" value="1"/>
</dbReference>
<gene>
    <name evidence="6" type="ORF">DFA_08149</name>
</gene>
<keyword evidence="7" id="KW-1185">Reference proteome</keyword>
<feature type="region of interest" description="Disordered" evidence="4">
    <location>
        <begin position="387"/>
        <end position="423"/>
    </location>
</feature>
<feature type="compositionally biased region" description="Polar residues" evidence="4">
    <location>
        <begin position="330"/>
        <end position="346"/>
    </location>
</feature>
<feature type="domain" description="Nudix hydrolase" evidence="5">
    <location>
        <begin position="164"/>
        <end position="291"/>
    </location>
</feature>
<dbReference type="GO" id="GO:0000290">
    <property type="term" value="P:deadenylation-dependent decapping of nuclear-transcribed mRNA"/>
    <property type="evidence" value="ECO:0007669"/>
    <property type="project" value="InterPro"/>
</dbReference>
<dbReference type="GO" id="GO:0140933">
    <property type="term" value="F:5'-(N(7)-methylguanosine 5'-triphospho)-[mRNA] hydrolase activity"/>
    <property type="evidence" value="ECO:0007669"/>
    <property type="project" value="InterPro"/>
</dbReference>
<feature type="region of interest" description="Disordered" evidence="4">
    <location>
        <begin position="630"/>
        <end position="657"/>
    </location>
</feature>
<feature type="compositionally biased region" description="Low complexity" evidence="4">
    <location>
        <begin position="388"/>
        <end position="402"/>
    </location>
</feature>
<feature type="region of interest" description="Disordered" evidence="4">
    <location>
        <begin position="1"/>
        <end position="65"/>
    </location>
</feature>
<dbReference type="Proteomes" id="UP000007797">
    <property type="component" value="Unassembled WGS sequence"/>
</dbReference>
<dbReference type="InterPro" id="IPR036189">
    <property type="entry name" value="DCP2_BoxA_sf"/>
</dbReference>
<comment type="subcellular location">
    <subcellularLocation>
        <location evidence="1">Cytoplasm</location>
    </subcellularLocation>
</comment>
<evidence type="ECO:0000313" key="6">
    <source>
        <dbReference type="EMBL" id="EGG17165.1"/>
    </source>
</evidence>
<sequence>MLAENTQKKEEVEDLEFGEIEDDESDHQLVAKGTNVSAAVSPVESTTTTKTTTPSTNSTTTTTTITTTNEINEELSDILTSLADTFITENNFSSFEDLFMFIEEAYWYYIDIHLIQNPRLPKPDFPKFAEQILKNNERLFPLHEALLSTTTYEEMIKRFESFKRLIPRYGSIILNKDMTKVVLVKEQWWGWGFPKGKGKEGETETSSATREVFEEIGYDIGPLIKKEDYIQKETHGVVKKFFVIVGVDEQADFETHTRYEISRIKWHKIEDIPLIHSRASHQFAAIIPYIKSLINWIQTKRKEKNLPPINFDNDKDQHSGGDVDFGSIKRWSQQNKKTKNDGTNPTRAKPHEEDERDVILLNEIEDVKLGEFIQSLKDHLKEIPLKESTSGGTSGASASSATPKLNSNLRKMGSTTSLDGTNNNQQQQFKVLTNNQLNKSLTDMTNNNFYNNQQENQHQQQNNQQQMNNIDIFNSSQQPQSINTPSSAMNELDLINLLSNSTNTNSSQNSLINNHSPTQIIQQRNNNINNNNNNNNNYMNNFSLNDFTMNQNNQNNQNNMMGMNYFNNNQMNNNNNNMMNYNQLQQQQYNNNNNNYSLQQQQQQFYNNNMMNNVNNNNMNMMNMNPNLYQQQQPQNQQQQQRQMQMGNQNQMYNMNY</sequence>
<organism evidence="6 7">
    <name type="scientific">Cavenderia fasciculata</name>
    <name type="common">Slime mold</name>
    <name type="synonym">Dictyostelium fasciculatum</name>
    <dbReference type="NCBI Taxonomy" id="261658"/>
    <lineage>
        <taxon>Eukaryota</taxon>
        <taxon>Amoebozoa</taxon>
        <taxon>Evosea</taxon>
        <taxon>Eumycetozoa</taxon>
        <taxon>Dictyostelia</taxon>
        <taxon>Acytosteliales</taxon>
        <taxon>Cavenderiaceae</taxon>
        <taxon>Cavenderia</taxon>
    </lineage>
</organism>
<dbReference type="GeneID" id="14869276"/>
<reference evidence="7" key="1">
    <citation type="journal article" date="2011" name="Genome Res.">
        <title>Phylogeny-wide analysis of social amoeba genomes highlights ancient origins for complex intercellular communication.</title>
        <authorList>
            <person name="Heidel A.J."/>
            <person name="Lawal H.M."/>
            <person name="Felder M."/>
            <person name="Schilde C."/>
            <person name="Helps N.R."/>
            <person name="Tunggal B."/>
            <person name="Rivero F."/>
            <person name="John U."/>
            <person name="Schleicher M."/>
            <person name="Eichinger L."/>
            <person name="Platzer M."/>
            <person name="Noegel A.A."/>
            <person name="Schaap P."/>
            <person name="Gloeckner G."/>
        </authorList>
    </citation>
    <scope>NUCLEOTIDE SEQUENCE [LARGE SCALE GENOMIC DNA]</scope>
    <source>
        <strain evidence="7">SH3</strain>
    </source>
</reference>
<dbReference type="AlphaFoldDB" id="F4Q5A6"/>
<dbReference type="InterPro" id="IPR000086">
    <property type="entry name" value="NUDIX_hydrolase_dom"/>
</dbReference>
<feature type="region of interest" description="Disordered" evidence="4">
    <location>
        <begin position="307"/>
        <end position="355"/>
    </location>
</feature>
<accession>F4Q5A6</accession>
<evidence type="ECO:0000256" key="4">
    <source>
        <dbReference type="SAM" id="MobiDB-lite"/>
    </source>
</evidence>
<dbReference type="GO" id="GO:0000184">
    <property type="term" value="P:nuclear-transcribed mRNA catabolic process, nonsense-mediated decay"/>
    <property type="evidence" value="ECO:0007669"/>
    <property type="project" value="InterPro"/>
</dbReference>
<dbReference type="GO" id="GO:0000932">
    <property type="term" value="C:P-body"/>
    <property type="evidence" value="ECO:0007669"/>
    <property type="project" value="TreeGrafter"/>
</dbReference>
<dbReference type="InterPro" id="IPR044099">
    <property type="entry name" value="Dcp2_NUDIX"/>
</dbReference>
<proteinExistence type="inferred from homology"/>